<feature type="domain" description="Fibronectin type-III" evidence="4">
    <location>
        <begin position="1183"/>
        <end position="1223"/>
    </location>
</feature>
<dbReference type="GO" id="GO:0048738">
    <property type="term" value="P:cardiac muscle tissue development"/>
    <property type="evidence" value="ECO:0007669"/>
    <property type="project" value="TreeGrafter"/>
</dbReference>
<feature type="domain" description="Fibronectin type-III" evidence="4">
    <location>
        <begin position="21"/>
        <end position="117"/>
    </location>
</feature>
<dbReference type="InterPro" id="IPR003961">
    <property type="entry name" value="FN3_dom"/>
</dbReference>
<dbReference type="PRINTS" id="PR00014">
    <property type="entry name" value="FNTYPEIII"/>
</dbReference>
<feature type="domain" description="Fibronectin type-III" evidence="4">
    <location>
        <begin position="1085"/>
        <end position="1179"/>
    </location>
</feature>
<dbReference type="PROSITE" id="PS50835">
    <property type="entry name" value="IG_LIKE"/>
    <property type="match status" value="4"/>
</dbReference>
<feature type="domain" description="Fibronectin type-III" evidence="4">
    <location>
        <begin position="980"/>
        <end position="1079"/>
    </location>
</feature>
<dbReference type="SUPFAM" id="SSF49265">
    <property type="entry name" value="Fibronectin type III"/>
    <property type="match status" value="5"/>
</dbReference>
<dbReference type="FunFam" id="2.60.40.10:FF:000002">
    <property type="entry name" value="Titin a"/>
    <property type="match status" value="2"/>
</dbReference>
<dbReference type="InterPro" id="IPR013783">
    <property type="entry name" value="Ig-like_fold"/>
</dbReference>
<dbReference type="GO" id="GO:0045214">
    <property type="term" value="P:sarcomere organization"/>
    <property type="evidence" value="ECO:0007669"/>
    <property type="project" value="TreeGrafter"/>
</dbReference>
<dbReference type="InterPro" id="IPR036116">
    <property type="entry name" value="FN3_sf"/>
</dbReference>
<dbReference type="FunFam" id="2.60.40.10:FF:000012">
    <property type="entry name" value="titin isoform X1"/>
    <property type="match status" value="1"/>
</dbReference>
<feature type="domain" description="Fibronectin type-III" evidence="4">
    <location>
        <begin position="714"/>
        <end position="808"/>
    </location>
</feature>
<evidence type="ECO:0000259" key="3">
    <source>
        <dbReference type="PROSITE" id="PS50835"/>
    </source>
</evidence>
<reference evidence="5" key="1">
    <citation type="submission" date="2025-08" db="UniProtKB">
        <authorList>
            <consortium name="Ensembl"/>
        </authorList>
    </citation>
    <scope>IDENTIFICATION</scope>
</reference>
<dbReference type="InterPro" id="IPR003598">
    <property type="entry name" value="Ig_sub2"/>
</dbReference>
<dbReference type="Pfam" id="PF00041">
    <property type="entry name" value="fn3"/>
    <property type="match status" value="7"/>
</dbReference>
<dbReference type="InterPro" id="IPR003599">
    <property type="entry name" value="Ig_sub"/>
</dbReference>
<evidence type="ECO:0008006" key="7">
    <source>
        <dbReference type="Google" id="ProtNLM"/>
    </source>
</evidence>
<dbReference type="FunFam" id="2.60.40.10:FF:000112">
    <property type="entry name" value="Titin a"/>
    <property type="match status" value="2"/>
</dbReference>
<keyword evidence="2" id="KW-0393">Immunoglobulin domain</keyword>
<dbReference type="GO" id="GO:0008307">
    <property type="term" value="F:structural constituent of muscle"/>
    <property type="evidence" value="ECO:0007669"/>
    <property type="project" value="TreeGrafter"/>
</dbReference>
<dbReference type="Pfam" id="PF07679">
    <property type="entry name" value="I-set"/>
    <property type="match status" value="4"/>
</dbReference>
<dbReference type="FunFam" id="2.60.40.10:FF:000003">
    <property type="entry name" value="Titin isoform E"/>
    <property type="match status" value="1"/>
</dbReference>
<evidence type="ECO:0000256" key="2">
    <source>
        <dbReference type="ARBA" id="ARBA00023319"/>
    </source>
</evidence>
<evidence type="ECO:0000256" key="1">
    <source>
        <dbReference type="ARBA" id="ARBA00022737"/>
    </source>
</evidence>
<evidence type="ECO:0000313" key="5">
    <source>
        <dbReference type="Ensembl" id="ENSPKIP00000004832.1"/>
    </source>
</evidence>
<dbReference type="Gene3D" id="2.60.40.10">
    <property type="entry name" value="Immunoglobulins"/>
    <property type="match status" value="13"/>
</dbReference>
<dbReference type="CDD" id="cd05748">
    <property type="entry name" value="Ig_Titin_like"/>
    <property type="match status" value="3"/>
</dbReference>
<feature type="domain" description="Fibronectin type-III" evidence="4">
    <location>
        <begin position="502"/>
        <end position="595"/>
    </location>
</feature>
<dbReference type="SMART" id="SM00409">
    <property type="entry name" value="IG"/>
    <property type="match status" value="4"/>
</dbReference>
<keyword evidence="6" id="KW-1185">Reference proteome</keyword>
<dbReference type="Proteomes" id="UP000261540">
    <property type="component" value="Unplaced"/>
</dbReference>
<feature type="domain" description="Fibronectin type-III" evidence="4">
    <location>
        <begin position="405"/>
        <end position="499"/>
    </location>
</feature>
<feature type="domain" description="Fibronectin type-III" evidence="4">
    <location>
        <begin position="811"/>
        <end position="904"/>
    </location>
</feature>
<dbReference type="SMART" id="SM00060">
    <property type="entry name" value="FN3"/>
    <property type="match status" value="8"/>
</dbReference>
<dbReference type="InterPro" id="IPR013098">
    <property type="entry name" value="Ig_I-set"/>
</dbReference>
<sequence length="1223" mass="134740">MGIGKPSKLSQCYVARDPCDPPGTPEAIAITNNSITLRWTKPEYDGGSKVTGYIVEKKDLPDGRWMKANFTNVIETEYLTTGLVEDHKYEFRVIARNAAGVFSDPSYSTGPITAKDEVDPPRISIDPQYTQTLFVNAGDNFKIDADVHGKPIPTIYWMKGKQELTNTLYREIRNTDHTTCLSVKEARRVDGGEYTLLLKNIGGEKSVCITVKVLDKPGPPGGPISVSGVSIHDGGSAIQGYIVEICKAENEEWIMCTPPTGLRVNKFEIHKLIENQEYNIRVCAMNKIGVGELAAIPGTAKPEEKTEGPELSLDSELRKGIVVRAGGSVRINIPFRGRPSPDIGWSKDEAELSDKVLIEKGLNYTQLSIDGCDRNDTGKYTLKLENKSGSVSEFVSVKVLDTPGPPLNLEMKEIKKDSVTLVWEPPVTDGGAKIKNYVVDKRESTRKTYSNVTAKCLKTCFKVENIVEGAMYYFRVMAENEFGVGQPVELKNAVKASEIPLPVGKVTLIDVTKSSVSLAWEKPEHDGGSRITGYLIEMQPKGTDKWGVTTSTKTCDGIVSALTAGQEYSFRVIAYNEKGKSDPTPLAAPVIANDLNIEPSFRLLFNSYNVKSGKDLKIEIPVIGRPKPKIEWMKDGEALKQTTRVTYSSTHVSTILQIKEANKDDLVETTNSYTILTIDNVNRFDSGKYVLTLENNSGTKSAFVSVRILDSPSAPLNFVVKDITRDSVTLLWEQPLTDGGAKITNYIVEKRESVRKAYTAVTNNCTQNMFVISELQEGGIYYFRVRAVNEHGIGLAVETKDPVKVAQAPMPPGKVSVVDVTRNSVTLSWEKPSHDGGSKVICYNVEIQTKGSDKWNVSTTTKGLEATVTGLTSGEQHSFRIIAVNEKGKSEPKELGVPVITKDIQMEPTLNLLFTTYSVNAGKDLTIEVPFRGRPKPAVSWKKDGLPLRQTSSITLLTSEASSKISFKEATRDHVGKYEITLANTAGTKSVEIGVVVLDKPGSPTALKYDGGCNINNYIVEKRDTITTVWETVSSAVARTSIKVSRLTHGSEYQFRVYAVNRYGKGPFVESSGITAQYQFKLPGPPATPQIAHVTKAFMFVTWNEPVNDGGSPVLGYHLERRERSSVLWIKMNRRLIKDTEFKVTGTEEGLFYEYRVYAENIAGIGKCSKTSELVAARDPCDPPGKPTITNITKTSVSLLWTKPEYDGGDIELKFTSKWIAFI</sequence>
<keyword evidence="1" id="KW-0677">Repeat</keyword>
<reference evidence="5" key="2">
    <citation type="submission" date="2025-09" db="UniProtKB">
        <authorList>
            <consortium name="Ensembl"/>
        </authorList>
    </citation>
    <scope>IDENTIFICATION</scope>
</reference>
<proteinExistence type="predicted"/>
<accession>A0A3B3QDL8</accession>
<evidence type="ECO:0000259" key="4">
    <source>
        <dbReference type="PROSITE" id="PS50853"/>
    </source>
</evidence>
<dbReference type="FunFam" id="2.60.40.10:FF:000031">
    <property type="entry name" value="Myosin-binding protein C, slow type"/>
    <property type="match status" value="2"/>
</dbReference>
<feature type="domain" description="Ig-like" evidence="3">
    <location>
        <begin position="599"/>
        <end position="705"/>
    </location>
</feature>
<dbReference type="PANTHER" id="PTHR14340">
    <property type="entry name" value="MICROFIBRIL-ASSOCIATED GLYCOPROTEIN 3"/>
    <property type="match status" value="1"/>
</dbReference>
<dbReference type="Ensembl" id="ENSPKIT00000028821.1">
    <property type="protein sequence ID" value="ENSPKIP00000004832.1"/>
    <property type="gene ID" value="ENSPKIG00000021699.1"/>
</dbReference>
<dbReference type="InterPro" id="IPR036179">
    <property type="entry name" value="Ig-like_dom_sf"/>
</dbReference>
<dbReference type="FunFam" id="2.60.40.10:FF:000011">
    <property type="entry name" value="Titin b"/>
    <property type="match status" value="1"/>
</dbReference>
<dbReference type="GeneTree" id="ENSGT01150000286978"/>
<feature type="domain" description="Ig-like" evidence="3">
    <location>
        <begin position="121"/>
        <end position="210"/>
    </location>
</feature>
<dbReference type="SUPFAM" id="SSF48726">
    <property type="entry name" value="Immunoglobulin"/>
    <property type="match status" value="4"/>
</dbReference>
<evidence type="ECO:0000313" key="6">
    <source>
        <dbReference type="Proteomes" id="UP000261540"/>
    </source>
</evidence>
<dbReference type="FunFam" id="2.60.40.10:FF:000034">
    <property type="entry name" value="Titin isoform A"/>
    <property type="match status" value="1"/>
</dbReference>
<organism evidence="5 6">
    <name type="scientific">Paramormyrops kingsleyae</name>
    <dbReference type="NCBI Taxonomy" id="1676925"/>
    <lineage>
        <taxon>Eukaryota</taxon>
        <taxon>Metazoa</taxon>
        <taxon>Chordata</taxon>
        <taxon>Craniata</taxon>
        <taxon>Vertebrata</taxon>
        <taxon>Euteleostomi</taxon>
        <taxon>Actinopterygii</taxon>
        <taxon>Neopterygii</taxon>
        <taxon>Teleostei</taxon>
        <taxon>Osteoglossocephala</taxon>
        <taxon>Osteoglossomorpha</taxon>
        <taxon>Osteoglossiformes</taxon>
        <taxon>Mormyridae</taxon>
        <taxon>Paramormyrops</taxon>
    </lineage>
</organism>
<feature type="domain" description="Ig-like" evidence="3">
    <location>
        <begin position="908"/>
        <end position="992"/>
    </location>
</feature>
<dbReference type="AlphaFoldDB" id="A0A3B3QDL8"/>
<dbReference type="SMART" id="SM00408">
    <property type="entry name" value="IGc2"/>
    <property type="match status" value="4"/>
</dbReference>
<dbReference type="PROSITE" id="PS50853">
    <property type="entry name" value="FN3"/>
    <property type="match status" value="9"/>
</dbReference>
<name>A0A3B3QDL8_9TELE</name>
<feature type="domain" description="Ig-like" evidence="3">
    <location>
        <begin position="309"/>
        <end position="398"/>
    </location>
</feature>
<dbReference type="GO" id="GO:0031430">
    <property type="term" value="C:M band"/>
    <property type="evidence" value="ECO:0007669"/>
    <property type="project" value="TreeGrafter"/>
</dbReference>
<dbReference type="CDD" id="cd00063">
    <property type="entry name" value="FN3"/>
    <property type="match status" value="9"/>
</dbReference>
<feature type="domain" description="Fibronectin type-III" evidence="4">
    <location>
        <begin position="207"/>
        <end position="305"/>
    </location>
</feature>
<dbReference type="PANTHER" id="PTHR14340:SF13">
    <property type="entry name" value="TITIN"/>
    <property type="match status" value="1"/>
</dbReference>
<protein>
    <recommendedName>
        <fullName evidence="7">Titin</fullName>
    </recommendedName>
</protein>
<dbReference type="InterPro" id="IPR007110">
    <property type="entry name" value="Ig-like_dom"/>
</dbReference>